<dbReference type="InterPro" id="IPR026444">
    <property type="entry name" value="Secre_tail"/>
</dbReference>
<reference evidence="11" key="1">
    <citation type="submission" date="2016-10" db="EMBL/GenBank/DDBJ databases">
        <authorList>
            <person name="Varghese N."/>
            <person name="Submissions S."/>
        </authorList>
    </citation>
    <scope>NUCLEOTIDE SEQUENCE [LARGE SCALE GENOMIC DNA]</scope>
    <source>
        <strain evidence="11">OR362-8,ATCC BAA-1266,JCM 13504</strain>
    </source>
</reference>
<dbReference type="OrthoDB" id="9801455at2"/>
<evidence type="ECO:0000259" key="9">
    <source>
        <dbReference type="Pfam" id="PF14200"/>
    </source>
</evidence>
<evidence type="ECO:0000256" key="5">
    <source>
        <dbReference type="PIRSR" id="PIRSR606710-1"/>
    </source>
</evidence>
<feature type="active site" description="Proton donor" evidence="5">
    <location>
        <position position="226"/>
    </location>
</feature>
<feature type="site" description="Important for catalytic activity, responsible for pKa modulation of the active site Glu and correct orientation of both the proton donor and substrate" evidence="6">
    <location>
        <position position="179"/>
    </location>
</feature>
<keyword evidence="8" id="KW-0812">Transmembrane</keyword>
<dbReference type="NCBIfam" id="TIGR04183">
    <property type="entry name" value="Por_Secre_tail"/>
    <property type="match status" value="1"/>
</dbReference>
<evidence type="ECO:0000256" key="6">
    <source>
        <dbReference type="PIRSR" id="PIRSR606710-2"/>
    </source>
</evidence>
<dbReference type="STRING" id="1227077.SAMN04515668_1543"/>
<dbReference type="SUPFAM" id="SSF50370">
    <property type="entry name" value="Ricin B-like lectins"/>
    <property type="match status" value="1"/>
</dbReference>
<protein>
    <submittedName>
        <fullName evidence="10">Arabinan endo-1,5-alpha-L-arabinosidase</fullName>
    </submittedName>
</protein>
<feature type="transmembrane region" description="Helical" evidence="8">
    <location>
        <begin position="27"/>
        <end position="48"/>
    </location>
</feature>
<keyword evidence="11" id="KW-1185">Reference proteome</keyword>
<accession>A0A1I5WXQ8</accession>
<comment type="pathway">
    <text evidence="1">Glycan metabolism; L-arabinan degradation.</text>
</comment>
<evidence type="ECO:0000313" key="11">
    <source>
        <dbReference type="Proteomes" id="UP000199029"/>
    </source>
</evidence>
<evidence type="ECO:0000256" key="3">
    <source>
        <dbReference type="ARBA" id="ARBA00022801"/>
    </source>
</evidence>
<evidence type="ECO:0000256" key="8">
    <source>
        <dbReference type="SAM" id="Phobius"/>
    </source>
</evidence>
<dbReference type="CDD" id="cd08998">
    <property type="entry name" value="GH43_Arb43a-like"/>
    <property type="match status" value="1"/>
</dbReference>
<dbReference type="CDD" id="cd00161">
    <property type="entry name" value="beta-trefoil_Ricin-like"/>
    <property type="match status" value="1"/>
</dbReference>
<dbReference type="GO" id="GO:0004553">
    <property type="term" value="F:hydrolase activity, hydrolyzing O-glycosyl compounds"/>
    <property type="evidence" value="ECO:0007669"/>
    <property type="project" value="InterPro"/>
</dbReference>
<dbReference type="AlphaFoldDB" id="A0A1I5WXQ8"/>
<dbReference type="InterPro" id="IPR000772">
    <property type="entry name" value="Ricin_B_lectin"/>
</dbReference>
<dbReference type="PANTHER" id="PTHR43301">
    <property type="entry name" value="ARABINAN ENDO-1,5-ALPHA-L-ARABINOSIDASE"/>
    <property type="match status" value="1"/>
</dbReference>
<gene>
    <name evidence="10" type="ORF">SAMN04515668_1543</name>
</gene>
<dbReference type="PANTHER" id="PTHR43301:SF3">
    <property type="entry name" value="ARABINAN ENDO-1,5-ALPHA-L-ARABINOSIDASE A-RELATED"/>
    <property type="match status" value="1"/>
</dbReference>
<evidence type="ECO:0000256" key="7">
    <source>
        <dbReference type="RuleBase" id="RU361187"/>
    </source>
</evidence>
<feature type="active site" description="Proton acceptor" evidence="5">
    <location>
        <position position="56"/>
    </location>
</feature>
<proteinExistence type="inferred from homology"/>
<keyword evidence="8" id="KW-0472">Membrane</keyword>
<comment type="similarity">
    <text evidence="2 7">Belongs to the glycosyl hydrolase 43 family.</text>
</comment>
<dbReference type="GO" id="GO:0005975">
    <property type="term" value="P:carbohydrate metabolic process"/>
    <property type="evidence" value="ECO:0007669"/>
    <property type="project" value="InterPro"/>
</dbReference>
<dbReference type="Gene3D" id="2.80.10.50">
    <property type="match status" value="1"/>
</dbReference>
<sequence>MTQPFLNHSAAELPLTRESTQAIKSALLRWYLLLLVLLSWASAPAFALQGNLGAHDPSTIVKDGNKYWVFTTGQGIPSKYSTDLVNWTAGPRPVFTAATRPSWITTKVPTFVNDYWAPECIFMNGKFYLYYSCSSFGSNVSGIGLATNVTLDPANPNYNWVDEGEVISSNAGSTFNAIDPAVFKEGNNVWFTYGSFFGGLSMFPLDPATGKRQGNTSTTVANGNPEAPFLTKHGNFYYMFINRGACCNGINSTYYILVGRSTSPTGPFLDQTGRDLNNNGGTVVLNVSGRYVGPGHAGIFEENGVSYFSHHYYDGDDNGFPKLGLAKLTWDAADWPQVTRDWVTPGRYEITRQGSNLVWQAQGCTGAQGDAVTQSTRTGQACQQWDFTPAGDGEYRITNAVGGLAAGVAGCSAANGAVLQLEAANNSPCRLFRIDRANDGSLVFASANGNRVVEVPFASNVSGTQLALFDYNGCSCQRWTLSLGAPLTTLASRNMANVSIYPIPATLGNFTLDLTGRKSNEAVTVEVLDMQGRVLYRRVVANPQAKTAVEAGLLPGLFLVQVRQGTGLFTQKLTVL</sequence>
<keyword evidence="3 7" id="KW-0378">Hydrolase</keyword>
<keyword evidence="4 7" id="KW-0326">Glycosidase</keyword>
<dbReference type="InterPro" id="IPR006710">
    <property type="entry name" value="Glyco_hydro_43"/>
</dbReference>
<evidence type="ECO:0000313" key="10">
    <source>
        <dbReference type="EMBL" id="SFQ24428.1"/>
    </source>
</evidence>
<evidence type="ECO:0000256" key="4">
    <source>
        <dbReference type="ARBA" id="ARBA00023295"/>
    </source>
</evidence>
<dbReference type="Gene3D" id="2.115.10.20">
    <property type="entry name" value="Glycosyl hydrolase domain, family 43"/>
    <property type="match status" value="1"/>
</dbReference>
<feature type="domain" description="Ricin B lectin" evidence="9">
    <location>
        <begin position="381"/>
        <end position="468"/>
    </location>
</feature>
<dbReference type="RefSeq" id="WP_092670751.1">
    <property type="nucleotide sequence ID" value="NZ_FOXS01000002.1"/>
</dbReference>
<dbReference type="Pfam" id="PF04616">
    <property type="entry name" value="Glyco_hydro_43"/>
    <property type="match status" value="1"/>
</dbReference>
<keyword evidence="8" id="KW-1133">Transmembrane helix</keyword>
<evidence type="ECO:0000256" key="2">
    <source>
        <dbReference type="ARBA" id="ARBA00009865"/>
    </source>
</evidence>
<dbReference type="Pfam" id="PF14200">
    <property type="entry name" value="RicinB_lectin_2"/>
    <property type="match status" value="1"/>
</dbReference>
<dbReference type="InterPro" id="IPR050727">
    <property type="entry name" value="GH43_arabinanases"/>
</dbReference>
<dbReference type="EMBL" id="FOXS01000002">
    <property type="protein sequence ID" value="SFQ24428.1"/>
    <property type="molecule type" value="Genomic_DNA"/>
</dbReference>
<name>A0A1I5WXQ8_HYMAR</name>
<dbReference type="InterPro" id="IPR023296">
    <property type="entry name" value="Glyco_hydro_beta-prop_sf"/>
</dbReference>
<dbReference type="PROSITE" id="PS50231">
    <property type="entry name" value="RICIN_B_LECTIN"/>
    <property type="match status" value="1"/>
</dbReference>
<dbReference type="InterPro" id="IPR035992">
    <property type="entry name" value="Ricin_B-like_lectins"/>
</dbReference>
<dbReference type="SUPFAM" id="SSF75005">
    <property type="entry name" value="Arabinanase/levansucrase/invertase"/>
    <property type="match status" value="1"/>
</dbReference>
<organism evidence="10 11">
    <name type="scientific">Hymenobacter arizonensis</name>
    <name type="common">Siccationidurans arizonensis</name>
    <dbReference type="NCBI Taxonomy" id="1227077"/>
    <lineage>
        <taxon>Bacteria</taxon>
        <taxon>Pseudomonadati</taxon>
        <taxon>Bacteroidota</taxon>
        <taxon>Cytophagia</taxon>
        <taxon>Cytophagales</taxon>
        <taxon>Hymenobacteraceae</taxon>
        <taxon>Hymenobacter</taxon>
    </lineage>
</organism>
<evidence type="ECO:0000256" key="1">
    <source>
        <dbReference type="ARBA" id="ARBA00004834"/>
    </source>
</evidence>
<dbReference type="Proteomes" id="UP000199029">
    <property type="component" value="Unassembled WGS sequence"/>
</dbReference>